<dbReference type="EMBL" id="ATBP01000744">
    <property type="protein sequence ID" value="ETR69081.1"/>
    <property type="molecule type" value="Genomic_DNA"/>
</dbReference>
<name>A0A1V1P2P6_9BACT</name>
<dbReference type="Pfam" id="PF13173">
    <property type="entry name" value="AAA_14"/>
    <property type="match status" value="1"/>
</dbReference>
<dbReference type="Proteomes" id="UP000189670">
    <property type="component" value="Unassembled WGS sequence"/>
</dbReference>
<protein>
    <recommendedName>
        <fullName evidence="1">AAA domain-containing protein</fullName>
    </recommendedName>
</protein>
<organism evidence="2 3">
    <name type="scientific">Candidatus Magnetoglobus multicellularis str. Araruama</name>
    <dbReference type="NCBI Taxonomy" id="890399"/>
    <lineage>
        <taxon>Bacteria</taxon>
        <taxon>Pseudomonadati</taxon>
        <taxon>Thermodesulfobacteriota</taxon>
        <taxon>Desulfobacteria</taxon>
        <taxon>Desulfobacterales</taxon>
        <taxon>Desulfobacteraceae</taxon>
        <taxon>Candidatus Magnetoglobus</taxon>
    </lineage>
</organism>
<accession>A0A1V1P2P6</accession>
<reference evidence="3" key="1">
    <citation type="submission" date="2012-11" db="EMBL/GenBank/DDBJ databases">
        <authorList>
            <person name="Lucero-Rivera Y.E."/>
            <person name="Tovar-Ramirez D."/>
        </authorList>
    </citation>
    <scope>NUCLEOTIDE SEQUENCE [LARGE SCALE GENOMIC DNA]</scope>
    <source>
        <strain evidence="3">Araruama</strain>
    </source>
</reference>
<evidence type="ECO:0000313" key="2">
    <source>
        <dbReference type="EMBL" id="ETR69081.1"/>
    </source>
</evidence>
<dbReference type="SUPFAM" id="SSF52540">
    <property type="entry name" value="P-loop containing nucleoside triphosphate hydrolases"/>
    <property type="match status" value="1"/>
</dbReference>
<evidence type="ECO:0000259" key="1">
    <source>
        <dbReference type="Pfam" id="PF13173"/>
    </source>
</evidence>
<dbReference type="InterPro" id="IPR027417">
    <property type="entry name" value="P-loop_NTPase"/>
</dbReference>
<feature type="non-terminal residue" evidence="2">
    <location>
        <position position="140"/>
    </location>
</feature>
<dbReference type="PANTHER" id="PTHR33295:SF7">
    <property type="entry name" value="ATPASE"/>
    <property type="match status" value="1"/>
</dbReference>
<sequence>MKRHLYKELIAWKKSTRRKPLIVQGARQVGKTFLLKEFGRLAYANLAYFNFEQEPGLEQIFNQSMNVSFLISNLSAFYGKKITPEDTLIFFDEIQASPKAVTSLKYFCEDAKDFHVVAAGSLLGVSVTRNTSFPVGKVNF</sequence>
<gene>
    <name evidence="2" type="ORF">OMM_09901</name>
</gene>
<comment type="caution">
    <text evidence="2">The sequence shown here is derived from an EMBL/GenBank/DDBJ whole genome shotgun (WGS) entry which is preliminary data.</text>
</comment>
<feature type="domain" description="AAA" evidence="1">
    <location>
        <begin position="18"/>
        <end position="138"/>
    </location>
</feature>
<evidence type="ECO:0000313" key="3">
    <source>
        <dbReference type="Proteomes" id="UP000189670"/>
    </source>
</evidence>
<proteinExistence type="predicted"/>
<dbReference type="InterPro" id="IPR041682">
    <property type="entry name" value="AAA_14"/>
</dbReference>
<dbReference type="PANTHER" id="PTHR33295">
    <property type="entry name" value="ATPASE"/>
    <property type="match status" value="1"/>
</dbReference>
<dbReference type="AlphaFoldDB" id="A0A1V1P2P6"/>